<dbReference type="EMBL" id="JBEPLW010000001">
    <property type="protein sequence ID" value="MET3574521.1"/>
    <property type="molecule type" value="Genomic_DNA"/>
</dbReference>
<dbReference type="PANTHER" id="PTHR36834">
    <property type="entry name" value="MEMBRANE PROTEIN-RELATED"/>
    <property type="match status" value="1"/>
</dbReference>
<evidence type="ECO:0000256" key="1">
    <source>
        <dbReference type="SAM" id="Phobius"/>
    </source>
</evidence>
<dbReference type="Proteomes" id="UP001549099">
    <property type="component" value="Unassembled WGS sequence"/>
</dbReference>
<dbReference type="PANTHER" id="PTHR36834:SF1">
    <property type="entry name" value="INTEGRAL MEMBRANE PROTEIN"/>
    <property type="match status" value="1"/>
</dbReference>
<dbReference type="RefSeq" id="WP_354194754.1">
    <property type="nucleotide sequence ID" value="NZ_JBEPLW010000001.1"/>
</dbReference>
<keyword evidence="1" id="KW-0812">Transmembrane</keyword>
<feature type="domain" description="VanZ-like" evidence="2">
    <location>
        <begin position="57"/>
        <end position="173"/>
    </location>
</feature>
<keyword evidence="4" id="KW-1185">Reference proteome</keyword>
<organism evidence="3 4">
    <name type="scientific">Bhargavaea ullalensis</name>
    <dbReference type="NCBI Taxonomy" id="1265685"/>
    <lineage>
        <taxon>Bacteria</taxon>
        <taxon>Bacillati</taxon>
        <taxon>Bacillota</taxon>
        <taxon>Bacilli</taxon>
        <taxon>Bacillales</taxon>
        <taxon>Caryophanaceae</taxon>
        <taxon>Bhargavaea</taxon>
    </lineage>
</organism>
<evidence type="ECO:0000259" key="2">
    <source>
        <dbReference type="Pfam" id="PF04892"/>
    </source>
</evidence>
<sequence>MRLQEILGLVRDNFYLALFAVSAIAVLFALLYLIGRKTFLKGWSPLSLGRLFVLAAFTGYLIMVAGVTLFNRGPGYQAGVDLSLFSTYREAWHLFSVRHWQFIYLNILMLVPFGALLPLLHPRFRKAAWTIGLAALLTLSIETIQLITGYGNFVADDLFNNLLGAIIGYGLTMGFIRLKEKGVKRALIFFSPLLTVVVLSAGLFGYYEMKELGNLSIVPAHRADLKQAAVSADVDMNKTGGTAPVYSAPVLTKKTADEFARDFFKRLGKNPAEIEDLSYPEEGLYRVQGEPAYQLSVRFRDGNFSLTDFSQLDDGMEPMDTDEETVRESLSQFGVEIPRDAEFRQTGPGTYEWAVNQQERGDRMTDGTLAAVYYNDGTVKELDNRLITYRKVKEVGLKSEHSAYQELLKGKFLTLPGNQKIGTLQVHDVKLTYSLDSKGYYQPVYAFRCTLDGEDTTLLIPAMAQ</sequence>
<feature type="transmembrane region" description="Helical" evidence="1">
    <location>
        <begin position="47"/>
        <end position="70"/>
    </location>
</feature>
<feature type="transmembrane region" description="Helical" evidence="1">
    <location>
        <begin position="159"/>
        <end position="176"/>
    </location>
</feature>
<evidence type="ECO:0000313" key="3">
    <source>
        <dbReference type="EMBL" id="MET3574521.1"/>
    </source>
</evidence>
<feature type="transmembrane region" description="Helical" evidence="1">
    <location>
        <begin position="102"/>
        <end position="120"/>
    </location>
</feature>
<dbReference type="InterPro" id="IPR053150">
    <property type="entry name" value="Teicoplanin_resist-assoc"/>
</dbReference>
<keyword evidence="1" id="KW-0472">Membrane</keyword>
<evidence type="ECO:0000313" key="4">
    <source>
        <dbReference type="Proteomes" id="UP001549099"/>
    </source>
</evidence>
<comment type="caution">
    <text evidence="3">The sequence shown here is derived from an EMBL/GenBank/DDBJ whole genome shotgun (WGS) entry which is preliminary data.</text>
</comment>
<feature type="transmembrane region" description="Helical" evidence="1">
    <location>
        <begin position="188"/>
        <end position="207"/>
    </location>
</feature>
<dbReference type="InterPro" id="IPR006976">
    <property type="entry name" value="VanZ-like"/>
</dbReference>
<keyword evidence="1" id="KW-1133">Transmembrane helix</keyword>
<gene>
    <name evidence="3" type="ORF">ABID49_000397</name>
</gene>
<feature type="transmembrane region" description="Helical" evidence="1">
    <location>
        <begin position="127"/>
        <end position="147"/>
    </location>
</feature>
<dbReference type="Pfam" id="PF04892">
    <property type="entry name" value="VanZ"/>
    <property type="match status" value="1"/>
</dbReference>
<protein>
    <submittedName>
        <fullName evidence="3">Glycopeptide antibiotics resistance protein</fullName>
    </submittedName>
</protein>
<feature type="transmembrane region" description="Helical" evidence="1">
    <location>
        <begin position="14"/>
        <end position="35"/>
    </location>
</feature>
<name>A0ABV2G8E1_9BACL</name>
<accession>A0ABV2G8E1</accession>
<proteinExistence type="predicted"/>
<reference evidence="3 4" key="1">
    <citation type="submission" date="2024-06" db="EMBL/GenBank/DDBJ databases">
        <title>Genomic Encyclopedia of Type Strains, Phase IV (KMG-IV): sequencing the most valuable type-strain genomes for metagenomic binning, comparative biology and taxonomic classification.</title>
        <authorList>
            <person name="Goeker M."/>
        </authorList>
    </citation>
    <scope>NUCLEOTIDE SEQUENCE [LARGE SCALE GENOMIC DNA]</scope>
    <source>
        <strain evidence="3 4">DSM 26128</strain>
    </source>
</reference>